<dbReference type="AlphaFoldDB" id="A0A316EUT7"/>
<reference evidence="2 3" key="1">
    <citation type="submission" date="2018-05" db="EMBL/GenBank/DDBJ databases">
        <title>Genomic Encyclopedia of Archaeal and Bacterial Type Strains, Phase II (KMG-II): from individual species to whole genera.</title>
        <authorList>
            <person name="Goeker M."/>
        </authorList>
    </citation>
    <scope>NUCLEOTIDE SEQUENCE [LARGE SCALE GENOMIC DNA]</scope>
    <source>
        <strain evidence="2 3">DSM 45184</strain>
    </source>
</reference>
<dbReference type="PRINTS" id="PR00364">
    <property type="entry name" value="DISEASERSIST"/>
</dbReference>
<dbReference type="GO" id="GO:0003677">
    <property type="term" value="F:DNA binding"/>
    <property type="evidence" value="ECO:0007669"/>
    <property type="project" value="InterPro"/>
</dbReference>
<protein>
    <submittedName>
        <fullName evidence="2">Putative ATPase</fullName>
    </submittedName>
</protein>
<dbReference type="PANTHER" id="PTHR47691:SF3">
    <property type="entry name" value="HTH-TYPE TRANSCRIPTIONAL REGULATOR RV0890C-RELATED"/>
    <property type="match status" value="1"/>
</dbReference>
<dbReference type="Pfam" id="PF25872">
    <property type="entry name" value="HTH_77"/>
    <property type="match status" value="1"/>
</dbReference>
<sequence>MSKTFGARLRQYRQAAGLTMEELAEGSGVSARAISDMERERSLAPQRRTVQALAEALGLPEPRRSAFLAAARAGRPRVVPQVSAGYCALPRPVPDFIGRAGELARLAAVVASAEPRPGVAPVVTVSGTAGIGKTSLAVQAAHVLGAAFPDGTFFLNLRGMDAHPLTGGEALTRLLGAFGVRADQVPMHEPDRAGMYRDLLRDRRALVVLDNAVDEAQVRPLLPGPGPSLTVITSRRLLAGLEGVHRLNLAQLPAGDAAVLLRRILSDDDFVREPDAIDEVVELCGRLPLALRIAGNRLSSRPRWTLRDLTNRLIDERRRLDQLVAGDLRIAAAFGLSYEQLSSPARRLFRRLALVTGPDFDGRLAAVLVGADPDETEDYLEELVELSLLQAETDSRYRFHDLVRLFARERLTEEEPAVERDAAHRRMVDWLLDVAVVAGRWFDPEYGGTASVAGGVALNDSDTARTWLETEVDNWFPALCSAADTGRHTDVIRLAEALHWFSDRWTHWGHWHEVYGLSRAAAAALGDTRLEAVHLNYLAWAQSVIGRHRQSAASALAALDLARSADDGTQQAWALNYASAAYFRLGEFGPSVRYAQESADLFEALGDADGYLQPIAFSAVALLAAGRPADAQPFVQRALAILDDPDSQVSPQVAVMTRPLTLWRAGLVHRALGESVQAATCLREAYDLLHREGVPTMEIRVLVELSAVLSGLDDLPAAAAALDTAASLHETLGAHGPAAELRAQRAALLG</sequence>
<dbReference type="SUPFAM" id="SSF48452">
    <property type="entry name" value="TPR-like"/>
    <property type="match status" value="2"/>
</dbReference>
<dbReference type="InterPro" id="IPR001387">
    <property type="entry name" value="Cro/C1-type_HTH"/>
</dbReference>
<dbReference type="Gene3D" id="1.25.40.10">
    <property type="entry name" value="Tetratricopeptide repeat domain"/>
    <property type="match status" value="1"/>
</dbReference>
<dbReference type="Gene3D" id="1.10.260.40">
    <property type="entry name" value="lambda repressor-like DNA-binding domains"/>
    <property type="match status" value="1"/>
</dbReference>
<dbReference type="Gene3D" id="1.10.10.10">
    <property type="entry name" value="Winged helix-like DNA-binding domain superfamily/Winged helix DNA-binding domain"/>
    <property type="match status" value="1"/>
</dbReference>
<dbReference type="SUPFAM" id="SSF52540">
    <property type="entry name" value="P-loop containing nucleoside triphosphate hydrolases"/>
    <property type="match status" value="1"/>
</dbReference>
<dbReference type="OrthoDB" id="7628974at2"/>
<dbReference type="GO" id="GO:0043531">
    <property type="term" value="F:ADP binding"/>
    <property type="evidence" value="ECO:0007669"/>
    <property type="project" value="InterPro"/>
</dbReference>
<name>A0A316EUT7_9ACTN</name>
<dbReference type="Gene3D" id="3.40.50.300">
    <property type="entry name" value="P-loop containing nucleotide triphosphate hydrolases"/>
    <property type="match status" value="1"/>
</dbReference>
<dbReference type="InterPro" id="IPR058852">
    <property type="entry name" value="HTH_77"/>
</dbReference>
<proteinExistence type="predicted"/>
<comment type="caution">
    <text evidence="2">The sequence shown here is derived from an EMBL/GenBank/DDBJ whole genome shotgun (WGS) entry which is preliminary data.</text>
</comment>
<dbReference type="SUPFAM" id="SSF47413">
    <property type="entry name" value="lambda repressor-like DNA-binding domains"/>
    <property type="match status" value="1"/>
</dbReference>
<dbReference type="InterPro" id="IPR011990">
    <property type="entry name" value="TPR-like_helical_dom_sf"/>
</dbReference>
<dbReference type="InterPro" id="IPR027417">
    <property type="entry name" value="P-loop_NTPase"/>
</dbReference>
<dbReference type="SMART" id="SM00530">
    <property type="entry name" value="HTH_XRE"/>
    <property type="match status" value="1"/>
</dbReference>
<dbReference type="Proteomes" id="UP000245697">
    <property type="component" value="Unassembled WGS sequence"/>
</dbReference>
<dbReference type="CDD" id="cd00093">
    <property type="entry name" value="HTH_XRE"/>
    <property type="match status" value="1"/>
</dbReference>
<organism evidence="2 3">
    <name type="scientific">Actinoplanes xinjiangensis</name>
    <dbReference type="NCBI Taxonomy" id="512350"/>
    <lineage>
        <taxon>Bacteria</taxon>
        <taxon>Bacillati</taxon>
        <taxon>Actinomycetota</taxon>
        <taxon>Actinomycetes</taxon>
        <taxon>Micromonosporales</taxon>
        <taxon>Micromonosporaceae</taxon>
        <taxon>Actinoplanes</taxon>
    </lineage>
</organism>
<gene>
    <name evidence="2" type="ORF">BC793_12462</name>
</gene>
<dbReference type="Pfam" id="PF13560">
    <property type="entry name" value="HTH_31"/>
    <property type="match status" value="1"/>
</dbReference>
<keyword evidence="3" id="KW-1185">Reference proteome</keyword>
<feature type="domain" description="HTH cro/C1-type" evidence="1">
    <location>
        <begin position="9"/>
        <end position="64"/>
    </location>
</feature>
<dbReference type="RefSeq" id="WP_109601182.1">
    <property type="nucleotide sequence ID" value="NZ_BONA01000077.1"/>
</dbReference>
<dbReference type="PANTHER" id="PTHR47691">
    <property type="entry name" value="REGULATOR-RELATED"/>
    <property type="match status" value="1"/>
</dbReference>
<dbReference type="InterPro" id="IPR010982">
    <property type="entry name" value="Lambda_DNA-bd_dom_sf"/>
</dbReference>
<accession>A0A316EUT7</accession>
<evidence type="ECO:0000259" key="1">
    <source>
        <dbReference type="PROSITE" id="PS50943"/>
    </source>
</evidence>
<dbReference type="EMBL" id="QGGR01000024">
    <property type="protein sequence ID" value="PWK36081.1"/>
    <property type="molecule type" value="Genomic_DNA"/>
</dbReference>
<dbReference type="PROSITE" id="PS50943">
    <property type="entry name" value="HTH_CROC1"/>
    <property type="match status" value="1"/>
</dbReference>
<evidence type="ECO:0000313" key="3">
    <source>
        <dbReference type="Proteomes" id="UP000245697"/>
    </source>
</evidence>
<evidence type="ECO:0000313" key="2">
    <source>
        <dbReference type="EMBL" id="PWK36081.1"/>
    </source>
</evidence>
<dbReference type="InterPro" id="IPR036388">
    <property type="entry name" value="WH-like_DNA-bd_sf"/>
</dbReference>